<dbReference type="GO" id="GO:0006606">
    <property type="term" value="P:protein import into nucleus"/>
    <property type="evidence" value="ECO:0007669"/>
    <property type="project" value="TreeGrafter"/>
</dbReference>
<feature type="compositionally biased region" description="Polar residues" evidence="1">
    <location>
        <begin position="262"/>
        <end position="300"/>
    </location>
</feature>
<comment type="caution">
    <text evidence="2">The sequence shown here is derived from an EMBL/GenBank/DDBJ whole genome shotgun (WGS) entry which is preliminary data.</text>
</comment>
<evidence type="ECO:0000313" key="3">
    <source>
        <dbReference type="Proteomes" id="UP001165063"/>
    </source>
</evidence>
<dbReference type="Proteomes" id="UP001165063">
    <property type="component" value="Unassembled WGS sequence"/>
</dbReference>
<feature type="compositionally biased region" description="Polar residues" evidence="1">
    <location>
        <begin position="806"/>
        <end position="823"/>
    </location>
</feature>
<dbReference type="InterPro" id="IPR026010">
    <property type="entry name" value="NSP1/NUP62"/>
</dbReference>
<evidence type="ECO:0000256" key="1">
    <source>
        <dbReference type="SAM" id="MobiDB-lite"/>
    </source>
</evidence>
<accession>A0A9W7DDQ9</accession>
<feature type="region of interest" description="Disordered" evidence="1">
    <location>
        <begin position="241"/>
        <end position="306"/>
    </location>
</feature>
<feature type="compositionally biased region" description="Low complexity" evidence="1">
    <location>
        <begin position="248"/>
        <end position="261"/>
    </location>
</feature>
<sequence length="1132" mass="116833">MKRPFSDQDIENGKAKISKLTNDLIGYFGWKKPTTGSIHLKPFFPLQQQQQGNSSGISNISNFSTASGSGSGRRPMMSSKSRITARQLKEVYERSMRGDDSALKLLMKNRSYSMNDDYTASGFGYGYGYDNDNCTNLADKTILPEESDKENDTMSNNTVNVSKRPQLPELSEKSITVESPTKKMKTNGSVAVPVSVSHRPEFRINPLERAKLIQLKKRMESNRYRKSKTNIIRSHIGTPFAQIPNGFTSTSSSSSTSTSTSPLKQSHTQTKSKYVESSTDTNSNGHSVSNVQKGANTTVNLDEIPEEKKNRDGWFTVDPYVSDTEDDIGLDNAPVGKIDEGKPLISKIKFNSKTSSTSSSFGFNTAARPKSFVPTKDDYAKVASFVSEKKNKDMNESNSKAATNGKETGSVGGGKTATVADVTDIDDEKIDTTSVPTAGFTFGVKPASKTTSTDSTKKINGSGFSFGVAKSKNNVDSEKPKISFGVSSSEKKSSTAPPSFGSKPLSFSLSGNNATKENSTTTTSATIAAPKLSFGLGGSSSSTTSESSTSKKPAAFSFSLGGKKDEPAKTGFGFGSTKPSPSPVPSFSLDNKSASPDKPTEKKSTPFTFGGVSSTTAEKKPDSVPQFSFGTKPTKTESKPLSFGTAASTGATKPLSFSFGTATSDAKETKAPTFSLGGSSNEGSKSTTPAFSFGTKPAANPTSASSEKPAFSFGTSTEKQNPASAPATKPFSFGTSTGSKDDTSKPASTFGGFGTQSEKKDDTPKPTGFSGFGTGSATTTNTSDNKSTAKPFTFGTGSSEKKDEPSTATSSKPAAFSFGSSALKSHAPKPSVSFGGFNSNDKKGTGSAFSLDAVAEKKESTAPPSFSFGTGSATGAGAPKSSSSTPAFNFGTGAGSTAEKKADTVSKPFSFGGAAATGGFGSSTATGFGTSSSSTTGFGTSAATATADNKNDPSKKLNFSLGTTGSAPASGTQTPSKPALSTSSSTFSFGGFNATKNDQNGTTTPNNNASASGSGSAFNLDASKIAASAFGENKSSNNNNSTTTPVFSFGSSNNNNNNNSTPSLRPKSAGATFGGNTSSTFNFGTGAGAASKTTNGLSFTRPLSAGAATAGSSLSNGGLNNNNSNSAFGFWY</sequence>
<dbReference type="PANTHER" id="PTHR12084:SF0">
    <property type="entry name" value="NUCLEAR PORE GLYCOPROTEIN P62"/>
    <property type="match status" value="1"/>
</dbReference>
<feature type="compositionally biased region" description="Low complexity" evidence="1">
    <location>
        <begin position="1051"/>
        <end position="1060"/>
    </location>
</feature>
<feature type="compositionally biased region" description="Low complexity" evidence="1">
    <location>
        <begin position="1000"/>
        <end position="1015"/>
    </location>
</feature>
<gene>
    <name evidence="2" type="ORF">Amon01_000198700</name>
</gene>
<reference evidence="2" key="1">
    <citation type="submission" date="2023-04" db="EMBL/GenBank/DDBJ databases">
        <title>Ambrosiozyma monospora NBRC 1965.</title>
        <authorList>
            <person name="Ichikawa N."/>
            <person name="Sato H."/>
            <person name="Tonouchi N."/>
        </authorList>
    </citation>
    <scope>NUCLEOTIDE SEQUENCE</scope>
    <source>
        <strain evidence="2">NBRC 1965</strain>
    </source>
</reference>
<organism evidence="2 3">
    <name type="scientific">Ambrosiozyma monospora</name>
    <name type="common">Yeast</name>
    <name type="synonym">Endomycopsis monosporus</name>
    <dbReference type="NCBI Taxonomy" id="43982"/>
    <lineage>
        <taxon>Eukaryota</taxon>
        <taxon>Fungi</taxon>
        <taxon>Dikarya</taxon>
        <taxon>Ascomycota</taxon>
        <taxon>Saccharomycotina</taxon>
        <taxon>Pichiomycetes</taxon>
        <taxon>Pichiales</taxon>
        <taxon>Pichiaceae</taxon>
        <taxon>Ambrosiozyma</taxon>
    </lineage>
</organism>
<name>A0A9W7DDQ9_AMBMO</name>
<feature type="region of interest" description="Disordered" evidence="1">
    <location>
        <begin position="922"/>
        <end position="1015"/>
    </location>
</feature>
<dbReference type="GO" id="GO:0006405">
    <property type="term" value="P:RNA export from nucleus"/>
    <property type="evidence" value="ECO:0007669"/>
    <property type="project" value="TreeGrafter"/>
</dbReference>
<feature type="compositionally biased region" description="Low complexity" evidence="1">
    <location>
        <begin position="72"/>
        <end position="82"/>
    </location>
</feature>
<dbReference type="GO" id="GO:0017056">
    <property type="term" value="F:structural constituent of nuclear pore"/>
    <property type="evidence" value="ECO:0007669"/>
    <property type="project" value="InterPro"/>
</dbReference>
<feature type="compositionally biased region" description="Low complexity" evidence="1">
    <location>
        <begin position="864"/>
        <end position="887"/>
    </location>
</feature>
<dbReference type="OrthoDB" id="4095576at2759"/>
<feature type="compositionally biased region" description="Polar residues" evidence="1">
    <location>
        <begin position="605"/>
        <end position="616"/>
    </location>
</feature>
<feature type="compositionally biased region" description="Low complexity" evidence="1">
    <location>
        <begin position="981"/>
        <end position="992"/>
    </location>
</feature>
<feature type="compositionally biased region" description="Polar residues" evidence="1">
    <location>
        <begin position="396"/>
        <end position="407"/>
    </location>
</feature>
<dbReference type="PANTHER" id="PTHR12084">
    <property type="entry name" value="NUCLEAR PORE GLYCOPROTEIN P62-RELATED"/>
    <property type="match status" value="1"/>
</dbReference>
<dbReference type="AlphaFoldDB" id="A0A9W7DDQ9"/>
<dbReference type="GO" id="GO:0044613">
    <property type="term" value="C:nuclear pore central transport channel"/>
    <property type="evidence" value="ECO:0007669"/>
    <property type="project" value="TreeGrafter"/>
</dbReference>
<proteinExistence type="predicted"/>
<feature type="region of interest" description="Disordered" evidence="1">
    <location>
        <begin position="49"/>
        <end position="82"/>
    </location>
</feature>
<feature type="region of interest" description="Disordered" evidence="1">
    <location>
        <begin position="469"/>
        <end position="901"/>
    </location>
</feature>
<feature type="compositionally biased region" description="Low complexity" evidence="1">
    <location>
        <begin position="539"/>
        <end position="550"/>
    </location>
</feature>
<feature type="region of interest" description="Disordered" evidence="1">
    <location>
        <begin position="1031"/>
        <end position="1072"/>
    </location>
</feature>
<feature type="compositionally biased region" description="Low complexity" evidence="1">
    <location>
        <begin position="49"/>
        <end position="62"/>
    </location>
</feature>
<feature type="compositionally biased region" description="Low complexity" evidence="1">
    <location>
        <begin position="1035"/>
        <end position="1044"/>
    </location>
</feature>
<feature type="compositionally biased region" description="Polar residues" evidence="1">
    <location>
        <begin position="676"/>
        <end position="690"/>
    </location>
</feature>
<evidence type="ECO:0000313" key="2">
    <source>
        <dbReference type="EMBL" id="GMG21433.1"/>
    </source>
</evidence>
<feature type="compositionally biased region" description="Polar residues" evidence="1">
    <location>
        <begin position="960"/>
        <end position="980"/>
    </location>
</feature>
<feature type="compositionally biased region" description="Low complexity" evidence="1">
    <location>
        <begin position="922"/>
        <end position="947"/>
    </location>
</feature>
<feature type="region of interest" description="Disordered" evidence="1">
    <location>
        <begin position="390"/>
        <end position="415"/>
    </location>
</feature>
<feature type="compositionally biased region" description="Polar residues" evidence="1">
    <location>
        <begin position="784"/>
        <end position="798"/>
    </location>
</feature>
<keyword evidence="3" id="KW-1185">Reference proteome</keyword>
<protein>
    <submittedName>
        <fullName evidence="2">Unnamed protein product</fullName>
    </submittedName>
</protein>
<feature type="compositionally biased region" description="Polar residues" evidence="1">
    <location>
        <begin position="713"/>
        <end position="723"/>
    </location>
</feature>
<feature type="compositionally biased region" description="Low complexity" evidence="1">
    <location>
        <begin position="512"/>
        <end position="529"/>
    </location>
</feature>
<dbReference type="EMBL" id="BSXU01000663">
    <property type="protein sequence ID" value="GMG21433.1"/>
    <property type="molecule type" value="Genomic_DNA"/>
</dbReference>
<dbReference type="GO" id="GO:0005543">
    <property type="term" value="F:phospholipid binding"/>
    <property type="evidence" value="ECO:0007669"/>
    <property type="project" value="TreeGrafter"/>
</dbReference>